<accession>A0A5S3WJS8</accession>
<dbReference type="GO" id="GO:0006310">
    <property type="term" value="P:DNA recombination"/>
    <property type="evidence" value="ECO:0007669"/>
    <property type="project" value="UniProtKB-KW"/>
</dbReference>
<reference evidence="2 3" key="1">
    <citation type="submission" date="2018-01" db="EMBL/GenBank/DDBJ databases">
        <authorList>
            <person name="Paulsen S."/>
            <person name="Gram L.K."/>
        </authorList>
    </citation>
    <scope>NUCLEOTIDE SEQUENCE [LARGE SCALE GENOMIC DNA]</scope>
    <source>
        <strain evidence="2 3">S2676</strain>
    </source>
</reference>
<reference evidence="3" key="2">
    <citation type="submission" date="2019-06" db="EMBL/GenBank/DDBJ databases">
        <title>Co-occurence of chitin degradation, pigmentation and bioactivity in marine Pseudoalteromonas.</title>
        <authorList>
            <person name="Sonnenschein E.C."/>
            <person name="Bech P.K."/>
        </authorList>
    </citation>
    <scope>NUCLEOTIDE SEQUENCE [LARGE SCALE GENOMIC DNA]</scope>
    <source>
        <strain evidence="3">S2676</strain>
    </source>
</reference>
<dbReference type="RefSeq" id="WP_138552241.1">
    <property type="nucleotide sequence ID" value="NZ_PNCH01000035.1"/>
</dbReference>
<dbReference type="GO" id="GO:0015074">
    <property type="term" value="P:DNA integration"/>
    <property type="evidence" value="ECO:0007669"/>
    <property type="project" value="InterPro"/>
</dbReference>
<name>A0A5S3WJS8_9GAMM</name>
<dbReference type="GO" id="GO:0003677">
    <property type="term" value="F:DNA binding"/>
    <property type="evidence" value="ECO:0007669"/>
    <property type="project" value="InterPro"/>
</dbReference>
<comment type="caution">
    <text evidence="2">The sequence shown here is derived from an EMBL/GenBank/DDBJ whole genome shotgun (WGS) entry which is preliminary data.</text>
</comment>
<protein>
    <submittedName>
        <fullName evidence="2">Site-specific integrase</fullName>
    </submittedName>
</protein>
<dbReference type="AlphaFoldDB" id="A0A5S3WJS8"/>
<dbReference type="InterPro" id="IPR013762">
    <property type="entry name" value="Integrase-like_cat_sf"/>
</dbReference>
<dbReference type="EMBL" id="PNCI01000042">
    <property type="protein sequence ID" value="TMP26683.1"/>
    <property type="molecule type" value="Genomic_DNA"/>
</dbReference>
<dbReference type="SUPFAM" id="SSF56349">
    <property type="entry name" value="DNA breaking-rejoining enzymes"/>
    <property type="match status" value="1"/>
</dbReference>
<proteinExistence type="predicted"/>
<evidence type="ECO:0000313" key="2">
    <source>
        <dbReference type="EMBL" id="TMP26683.1"/>
    </source>
</evidence>
<keyword evidence="1" id="KW-0233">DNA recombination</keyword>
<organism evidence="2 3">
    <name type="scientific">Pseudoalteromonas rubra</name>
    <dbReference type="NCBI Taxonomy" id="43658"/>
    <lineage>
        <taxon>Bacteria</taxon>
        <taxon>Pseudomonadati</taxon>
        <taxon>Pseudomonadota</taxon>
        <taxon>Gammaproteobacteria</taxon>
        <taxon>Alteromonadales</taxon>
        <taxon>Pseudoalteromonadaceae</taxon>
        <taxon>Pseudoalteromonas</taxon>
    </lineage>
</organism>
<evidence type="ECO:0000313" key="3">
    <source>
        <dbReference type="Proteomes" id="UP000310249"/>
    </source>
</evidence>
<sequence>MIIGSTQLTNSSTVDASVERLRYLAQHGLWKDLAREAVSFELDGSSISFFNDDIWDFEPYKVGTELTLLNFRFPDCAVPMQLIQELKSVALAYIYHSREAYRINSVRSKIDCLKKLAYALNKSGGSSFEGLTIETLKNLIKNGVFIPRELDIGVINSLNDLADLLPFNVNLSERLTLRKLNVKQPVKEQHPVIPLRIYLAALNAFTEEIQYWHKYKEQLEETVLAALKYEMSQARRMIQRLRHGRCGVGQLFNNADKKYFEFISELNKHKVPLVDHGKNELWNVIWDKTNPQLRTDFYEPFPAKTIGNVRFDSHHEVKDFCRRLDSKCRYLVLCLSGMRSNELLQITPEYGAQTIELDGQPIHLFHTKQQKITPGYQGQNDVYVTTRHGHLAYDLLNVLNRPVRTWFESQGSKVWLLNGFTHFRKPRSVHRAGNVLRSLRQLFSNQEHNFSVELNSDDIEMLRRSDPEKTFNIGDKWHLTPHQLRRSLAYYLVGMQLADYPQLKQQFSHYSIAMTMYYARNASSFSKVYHDLEKERTRQQGQLYSNLTQKAMNGIKLGGGQGKVMFSESLSGRDISPEYFEKEIKSGRKHIHALAPGMYCINRMCSMRIGIELSECSDCDWSIVESSAYAQTARMESIKILETVQIQNALSPDIIAFHMVRIQAAEKIMADMGLDFERYQLKGNEISGLISSTV</sequence>
<dbReference type="Gene3D" id="1.10.443.10">
    <property type="entry name" value="Intergrase catalytic core"/>
    <property type="match status" value="1"/>
</dbReference>
<gene>
    <name evidence="2" type="ORF">CWB99_17635</name>
</gene>
<dbReference type="Proteomes" id="UP000310249">
    <property type="component" value="Unassembled WGS sequence"/>
</dbReference>
<dbReference type="InterPro" id="IPR011010">
    <property type="entry name" value="DNA_brk_join_enz"/>
</dbReference>
<evidence type="ECO:0000256" key="1">
    <source>
        <dbReference type="ARBA" id="ARBA00023172"/>
    </source>
</evidence>
<dbReference type="OrthoDB" id="8768428at2"/>